<evidence type="ECO:0000313" key="1">
    <source>
        <dbReference type="EMBL" id="KYG62972.1"/>
    </source>
</evidence>
<dbReference type="Proteomes" id="UP000075799">
    <property type="component" value="Unassembled WGS sequence"/>
</dbReference>
<dbReference type="EMBL" id="LUKD01000008">
    <property type="protein sequence ID" value="KYG62972.1"/>
    <property type="molecule type" value="Genomic_DNA"/>
</dbReference>
<proteinExistence type="predicted"/>
<comment type="caution">
    <text evidence="1">The sequence shown here is derived from an EMBL/GenBank/DDBJ whole genome shotgun (WGS) entry which is preliminary data.</text>
</comment>
<evidence type="ECO:0000313" key="2">
    <source>
        <dbReference type="Proteomes" id="UP000075799"/>
    </source>
</evidence>
<organism evidence="1 2">
    <name type="scientific">Bdellovibrio bacteriovorus</name>
    <dbReference type="NCBI Taxonomy" id="959"/>
    <lineage>
        <taxon>Bacteria</taxon>
        <taxon>Pseudomonadati</taxon>
        <taxon>Bdellovibrionota</taxon>
        <taxon>Bdellovibrionia</taxon>
        <taxon>Bdellovibrionales</taxon>
        <taxon>Pseudobdellovibrionaceae</taxon>
        <taxon>Bdellovibrio</taxon>
    </lineage>
</organism>
<protein>
    <submittedName>
        <fullName evidence="1">Uncharacterized protein</fullName>
    </submittedName>
</protein>
<reference evidence="1 2" key="1">
    <citation type="submission" date="2016-03" db="EMBL/GenBank/DDBJ databases">
        <authorList>
            <person name="Ploux O."/>
        </authorList>
    </citation>
    <scope>NUCLEOTIDE SEQUENCE [LARGE SCALE GENOMIC DNA]</scope>
    <source>
        <strain evidence="1 2">EC13</strain>
    </source>
</reference>
<gene>
    <name evidence="1" type="ORF">AZI87_17070</name>
</gene>
<name>A0A162G0Q0_BDEBC</name>
<dbReference type="AlphaFoldDB" id="A0A162G0Q0"/>
<dbReference type="RefSeq" id="WP_063209498.1">
    <property type="nucleotide sequence ID" value="NZ_LUKD01000008.1"/>
</dbReference>
<sequence>MKPVLTIFKEGDFFMRQIYEVPKEEISKVLSAIGRSQMAHRLAIYKAVGGKLKPSFNYVMDHLEKMGAIIEVERDFYALHPVFREMDDEAGLKACFPMKVKKLKSDKAEAVWIRSH</sequence>
<accession>A0A162G0Q0</accession>